<dbReference type="HOGENOM" id="CLU_2572365_0_0_11"/>
<proteinExistence type="predicted"/>
<accession>W5WC39</accession>
<dbReference type="KEGG" id="kal:KALB_4739"/>
<organism evidence="1 2">
    <name type="scientific">Kutzneria albida DSM 43870</name>
    <dbReference type="NCBI Taxonomy" id="1449976"/>
    <lineage>
        <taxon>Bacteria</taxon>
        <taxon>Bacillati</taxon>
        <taxon>Actinomycetota</taxon>
        <taxon>Actinomycetes</taxon>
        <taxon>Pseudonocardiales</taxon>
        <taxon>Pseudonocardiaceae</taxon>
        <taxon>Kutzneria</taxon>
    </lineage>
</organism>
<dbReference type="OrthoDB" id="3397645at2"/>
<dbReference type="RefSeq" id="WP_030110917.1">
    <property type="nucleotide sequence ID" value="NZ_CP007155.1"/>
</dbReference>
<dbReference type="AlphaFoldDB" id="W5WC39"/>
<dbReference type="Proteomes" id="UP000019225">
    <property type="component" value="Chromosome"/>
</dbReference>
<keyword evidence="2" id="KW-1185">Reference proteome</keyword>
<reference evidence="1 2" key="1">
    <citation type="journal article" date="2014" name="BMC Genomics">
        <title>Complete genome sequence of producer of the glycopeptide antibiotic Aculeximycin Kutzneria albida DSM 43870T, a representative of minor genus of Pseudonocardiaceae.</title>
        <authorList>
            <person name="Rebets Y."/>
            <person name="Tokovenko B."/>
            <person name="Lushchyk I."/>
            <person name="Ruckert C."/>
            <person name="Zaburannyi N."/>
            <person name="Bechthold A."/>
            <person name="Kalinowski J."/>
            <person name="Luzhetskyy A."/>
        </authorList>
    </citation>
    <scope>NUCLEOTIDE SEQUENCE [LARGE SCALE GENOMIC DNA]</scope>
    <source>
        <strain evidence="1">DSM 43870</strain>
    </source>
</reference>
<gene>
    <name evidence="1" type="ORF">KALB_4739</name>
</gene>
<protein>
    <submittedName>
        <fullName evidence="1">Uncharacterized protein</fullName>
    </submittedName>
</protein>
<dbReference type="eggNOG" id="ENOG5032VA0">
    <property type="taxonomic scope" value="Bacteria"/>
</dbReference>
<name>W5WC39_9PSEU</name>
<evidence type="ECO:0000313" key="1">
    <source>
        <dbReference type="EMBL" id="AHH98101.1"/>
    </source>
</evidence>
<sequence length="82" mass="8924">MSGYSKGYPLRELRAFDGWTTGPLDSSLGEDDIAYLRDDLAVVRDPVVADAAVIFSSTTAQWRDFCAFTLGFPAVEGRTDGD</sequence>
<dbReference type="EMBL" id="CP007155">
    <property type="protein sequence ID" value="AHH98101.1"/>
    <property type="molecule type" value="Genomic_DNA"/>
</dbReference>
<evidence type="ECO:0000313" key="2">
    <source>
        <dbReference type="Proteomes" id="UP000019225"/>
    </source>
</evidence>
<dbReference type="STRING" id="1449976.KALB_4739"/>